<dbReference type="InterPro" id="IPR047650">
    <property type="entry name" value="Transpos_IS110"/>
</dbReference>
<dbReference type="Proteomes" id="UP000596145">
    <property type="component" value="Chromosome"/>
</dbReference>
<dbReference type="Pfam" id="PF02371">
    <property type="entry name" value="Transposase_20"/>
    <property type="match status" value="1"/>
</dbReference>
<dbReference type="EMBL" id="CP069534">
    <property type="protein sequence ID" value="QRP71143.1"/>
    <property type="molecule type" value="Genomic_DNA"/>
</dbReference>
<feature type="domain" description="Transposase IS116/IS110/IS902 C-terminal" evidence="2">
    <location>
        <begin position="271"/>
        <end position="356"/>
    </location>
</feature>
<dbReference type="GO" id="GO:0003677">
    <property type="term" value="F:DNA binding"/>
    <property type="evidence" value="ECO:0007669"/>
    <property type="project" value="InterPro"/>
</dbReference>
<dbReference type="OrthoDB" id="3188901at2"/>
<dbReference type="NCBIfam" id="NF033542">
    <property type="entry name" value="transpos_IS110"/>
    <property type="match status" value="1"/>
</dbReference>
<dbReference type="EMBL" id="CP066007">
    <property type="protein sequence ID" value="QQB46935.1"/>
    <property type="molecule type" value="Genomic_DNA"/>
</dbReference>
<dbReference type="GO" id="GO:0006313">
    <property type="term" value="P:DNA transposition"/>
    <property type="evidence" value="ECO:0007669"/>
    <property type="project" value="InterPro"/>
</dbReference>
<evidence type="ECO:0000313" key="7">
    <source>
        <dbReference type="Proteomes" id="UP000596145"/>
    </source>
</evidence>
<accession>A0A7T4JVJ8</accession>
<dbReference type="EMBL" id="CP066007">
    <property type="protein sequence ID" value="QQB45441.1"/>
    <property type="molecule type" value="Genomic_DNA"/>
</dbReference>
<evidence type="ECO:0000313" key="3">
    <source>
        <dbReference type="EMBL" id="QQB45441.1"/>
    </source>
</evidence>
<dbReference type="PANTHER" id="PTHR33055">
    <property type="entry name" value="TRANSPOSASE FOR INSERTION SEQUENCE ELEMENT IS1111A"/>
    <property type="match status" value="1"/>
</dbReference>
<sequence length="399" mass="44890">MTYDFVIGIDVGKYFHHACVLDKDGKQVKSKRIDQSEHSLRRFFDLFLALSSKILVVVDQPNNIGRLTVAVAQDMGITVKYLPGLSMRQLSRVHVGNAKTDVRDSYVIAHAGANLPDALRNVDRVQQVFSQLKVLNGIDEDLARSYTRLINQIRSSLVGSYPEFERVLRGQNIHRRWVLHMLAKYGGPTKIKRMGRARLIAFAKKYKARNPEKIIDGLLDAIKNQTVSIHGSEYVELGVAMSATDALAKLDHRKVIEEKVGALIEEVPHTHILLSMPGIGPKTAAQILMTVGDFSDFKTASHMASYAGLCPQTNQSGTSINTKSPNRAGNKKLKNALWQSSFSAIRYHERSRQYYERKRKEGKRHNAAVVALARRRLTVLFTMMANHSLYQEPEKQKTA</sequence>
<organism evidence="5 7">
    <name type="scientific">Corynebacterium glucuronolyticum</name>
    <dbReference type="NCBI Taxonomy" id="39791"/>
    <lineage>
        <taxon>Bacteria</taxon>
        <taxon>Bacillati</taxon>
        <taxon>Actinomycetota</taxon>
        <taxon>Actinomycetes</taxon>
        <taxon>Mycobacteriales</taxon>
        <taxon>Corynebacteriaceae</taxon>
        <taxon>Corynebacterium</taxon>
    </lineage>
</organism>
<dbReference type="PANTHER" id="PTHR33055:SF3">
    <property type="entry name" value="PUTATIVE TRANSPOSASE FOR IS117-RELATED"/>
    <property type="match status" value="1"/>
</dbReference>
<feature type="domain" description="Transposase IS110-like N-terminal" evidence="1">
    <location>
        <begin position="7"/>
        <end position="162"/>
    </location>
</feature>
<dbReference type="AlphaFoldDB" id="A0A7T4JVJ8"/>
<reference evidence="5 7" key="1">
    <citation type="submission" date="2020-12" db="EMBL/GenBank/DDBJ databases">
        <title>FDA dAtabase for Regulatory Grade micrObial Sequences (FDA-ARGOS): Supporting development and validation of Infectious Disease Dx tests.</title>
        <authorList>
            <person name="Sproer C."/>
            <person name="Gronow S."/>
            <person name="Severitt S."/>
            <person name="Schroder I."/>
            <person name="Tallon L."/>
            <person name="Sadzewicz L."/>
            <person name="Zhao X."/>
            <person name="Boylan J."/>
            <person name="Ott S."/>
            <person name="Bowen H."/>
            <person name="Vavikolanu K."/>
            <person name="Mehta A."/>
            <person name="Aluvathingal J."/>
            <person name="Nadendla S."/>
            <person name="Lowell S."/>
            <person name="Myers T."/>
            <person name="Yan Y."/>
            <person name="Sichtig H."/>
        </authorList>
    </citation>
    <scope>NUCLEOTIDE SEQUENCE [LARGE SCALE GENOMIC DNA]</scope>
    <source>
        <strain evidence="5 7">FDAARGOS_1053</strain>
        <strain evidence="6">FDAARGOS_1191</strain>
    </source>
</reference>
<evidence type="ECO:0000313" key="5">
    <source>
        <dbReference type="EMBL" id="QQB46935.1"/>
    </source>
</evidence>
<evidence type="ECO:0000259" key="1">
    <source>
        <dbReference type="Pfam" id="PF01548"/>
    </source>
</evidence>
<dbReference type="RefSeq" id="WP_084036587.1">
    <property type="nucleotide sequence ID" value="NZ_CP066007.1"/>
</dbReference>
<protein>
    <submittedName>
        <fullName evidence="5">IS110 family transposase</fullName>
    </submittedName>
</protein>
<evidence type="ECO:0000259" key="2">
    <source>
        <dbReference type="Pfam" id="PF02371"/>
    </source>
</evidence>
<dbReference type="Pfam" id="PF01548">
    <property type="entry name" value="DEDD_Tnp_IS110"/>
    <property type="match status" value="1"/>
</dbReference>
<evidence type="ECO:0000313" key="4">
    <source>
        <dbReference type="EMBL" id="QQB45798.1"/>
    </source>
</evidence>
<name>A0A7T4JVJ8_9CORY</name>
<dbReference type="Proteomes" id="UP000617681">
    <property type="component" value="Chromosome"/>
</dbReference>
<dbReference type="GeneID" id="92761285"/>
<dbReference type="InterPro" id="IPR002525">
    <property type="entry name" value="Transp_IS110-like_N"/>
</dbReference>
<dbReference type="InterPro" id="IPR003346">
    <property type="entry name" value="Transposase_20"/>
</dbReference>
<dbReference type="GO" id="GO:0004803">
    <property type="term" value="F:transposase activity"/>
    <property type="evidence" value="ECO:0007669"/>
    <property type="project" value="InterPro"/>
</dbReference>
<evidence type="ECO:0000313" key="6">
    <source>
        <dbReference type="EMBL" id="QRP71143.1"/>
    </source>
</evidence>
<gene>
    <name evidence="5" type="ORF">I6I10_03160</name>
    <name evidence="3" type="ORF">I6I10_07855</name>
    <name evidence="4" type="ORF">I6I10_09940</name>
    <name evidence="6" type="ORF">I6J21_03020</name>
</gene>
<dbReference type="EMBL" id="CP066007">
    <property type="protein sequence ID" value="QQB45798.1"/>
    <property type="molecule type" value="Genomic_DNA"/>
</dbReference>
<proteinExistence type="predicted"/>